<dbReference type="EMBL" id="GDHF01011675">
    <property type="protein sequence ID" value="JAI40639.1"/>
    <property type="molecule type" value="Transcribed_RNA"/>
</dbReference>
<gene>
    <name evidence="2" type="ORF">c0_g1_i1</name>
</gene>
<name>A0A0K8VP22_BACLA</name>
<evidence type="ECO:0000313" key="2">
    <source>
        <dbReference type="EMBL" id="JAI40639.1"/>
    </source>
</evidence>
<sequence length="179" mass="21517">MQYYDTGLSETMSIVTSTDTASNWSKPVKRKPKRRNTVSAFPKRKTRPLMSKKLHSKKFVENNTFITKTPCLKLRRYHLKIRRPSNLSVKQTKALIERINDESRVAHYLWPRIHQRTAELEAEIAHLQQRLRQLQTEEVDIKRKRWCRNCQEEATYIHAKRFYCSTYCEEQFSKTRNQQ</sequence>
<protein>
    <submittedName>
        <fullName evidence="2">Uncharacterized protein</fullName>
    </submittedName>
</protein>
<accession>A0A0K8VP22</accession>
<proteinExistence type="predicted"/>
<keyword evidence="1" id="KW-0175">Coiled coil</keyword>
<feature type="coiled-coil region" evidence="1">
    <location>
        <begin position="117"/>
        <end position="144"/>
    </location>
</feature>
<organism evidence="2">
    <name type="scientific">Bactrocera latifrons</name>
    <name type="common">Malaysian fruit fly</name>
    <name type="synonym">Chaetodacus latifrons</name>
    <dbReference type="NCBI Taxonomy" id="174628"/>
    <lineage>
        <taxon>Eukaryota</taxon>
        <taxon>Metazoa</taxon>
        <taxon>Ecdysozoa</taxon>
        <taxon>Arthropoda</taxon>
        <taxon>Hexapoda</taxon>
        <taxon>Insecta</taxon>
        <taxon>Pterygota</taxon>
        <taxon>Neoptera</taxon>
        <taxon>Endopterygota</taxon>
        <taxon>Diptera</taxon>
        <taxon>Brachycera</taxon>
        <taxon>Muscomorpha</taxon>
        <taxon>Tephritoidea</taxon>
        <taxon>Tephritidae</taxon>
        <taxon>Bactrocera</taxon>
        <taxon>Bactrocera</taxon>
    </lineage>
</organism>
<reference evidence="2" key="1">
    <citation type="submission" date="2015-06" db="EMBL/GenBank/DDBJ databases">
        <authorList>
            <person name="Hoefler B.C."/>
            <person name="Straight P.D."/>
        </authorList>
    </citation>
    <scope>NUCLEOTIDE SEQUENCE</scope>
</reference>
<dbReference type="AlphaFoldDB" id="A0A0K8VP22"/>
<evidence type="ECO:0000256" key="1">
    <source>
        <dbReference type="SAM" id="Coils"/>
    </source>
</evidence>